<dbReference type="CDD" id="cd06185">
    <property type="entry name" value="PDR_like"/>
    <property type="match status" value="1"/>
</dbReference>
<evidence type="ECO:0000256" key="3">
    <source>
        <dbReference type="ARBA" id="ARBA00022723"/>
    </source>
</evidence>
<proteinExistence type="predicted"/>
<dbReference type="KEGG" id="abaw:D5400_03685"/>
<dbReference type="InterPro" id="IPR001433">
    <property type="entry name" value="OxRdtase_FAD/NAD-bd"/>
</dbReference>
<dbReference type="Proteomes" id="UP000268192">
    <property type="component" value="Chromosome"/>
</dbReference>
<feature type="domain" description="2Fe-2S ferredoxin-type" evidence="7">
    <location>
        <begin position="233"/>
        <end position="316"/>
    </location>
</feature>
<dbReference type="Gene3D" id="3.40.50.80">
    <property type="entry name" value="Nucleotide-binding domain of ferredoxin-NADP reductase (FNR) module"/>
    <property type="match status" value="1"/>
</dbReference>
<dbReference type="PROSITE" id="PS00197">
    <property type="entry name" value="2FE2S_FER_1"/>
    <property type="match status" value="1"/>
</dbReference>
<gene>
    <name evidence="9" type="ORF">D5400_03685</name>
</gene>
<dbReference type="AlphaFoldDB" id="A0A3Q8XLU8"/>
<dbReference type="InterPro" id="IPR039261">
    <property type="entry name" value="FNR_nucleotide-bd"/>
</dbReference>
<evidence type="ECO:0000256" key="6">
    <source>
        <dbReference type="ARBA" id="ARBA00023014"/>
    </source>
</evidence>
<dbReference type="Gene3D" id="2.40.30.10">
    <property type="entry name" value="Translation factors"/>
    <property type="match status" value="1"/>
</dbReference>
<keyword evidence="2" id="KW-0001">2Fe-2S</keyword>
<dbReference type="GO" id="GO:0046872">
    <property type="term" value="F:metal ion binding"/>
    <property type="evidence" value="ECO:0007669"/>
    <property type="project" value="UniProtKB-KW"/>
</dbReference>
<reference evidence="9 10" key="1">
    <citation type="submission" date="2018-09" db="EMBL/GenBank/DDBJ databases">
        <title>Marinorhizobium profundi gen. nov., sp. nov., isolated from a deep-sea sediment sample from the New Britain Trench and proposal of Marinorhizobiaceae fam. nov. in the order Rhizobiales of the class Alphaproteobacteria.</title>
        <authorList>
            <person name="Cao J."/>
        </authorList>
    </citation>
    <scope>NUCLEOTIDE SEQUENCE [LARGE SCALE GENOMIC DNA]</scope>
    <source>
        <strain evidence="9 10">WS11</strain>
    </source>
</reference>
<dbReference type="InterPro" id="IPR001041">
    <property type="entry name" value="2Fe-2S_ferredoxin-type"/>
</dbReference>
<dbReference type="InterPro" id="IPR017938">
    <property type="entry name" value="Riboflavin_synthase-like_b-brl"/>
</dbReference>
<sequence>MEQSEQKLSVKVVDRRDLTATITEFTLQHADGEALPSFGAGAHVTVETPAGAMRRYSLLGSGSSPDCYRIAVKREPQSRGGSHSMHEDAQIGTALTIGSPENDFPLKEAPSYLLIAGGIGVTPIYAMATELAEKGKDFQIIYCTRSADETAYLEEMRSAFGNRLQIHHDDGDPEKIYDFWDHFEEARNMHVYCCGPQPLMEEIKAISGHWPEGRVNFEDFKPVEIVRADDLPFEVELAKSGKTVRVPADRSILEAVRDAGIPTVSSCESGTCGTCKCGLVAGDPDHRDMVLMDDEKDDFIMICVSRAKDGNLVLDL</sequence>
<keyword evidence="6" id="KW-0411">Iron-sulfur</keyword>
<keyword evidence="5" id="KW-0408">Iron</keyword>
<organism evidence="9 10">
    <name type="scientific">Georhizobium profundi</name>
    <dbReference type="NCBI Taxonomy" id="2341112"/>
    <lineage>
        <taxon>Bacteria</taxon>
        <taxon>Pseudomonadati</taxon>
        <taxon>Pseudomonadota</taxon>
        <taxon>Alphaproteobacteria</taxon>
        <taxon>Hyphomicrobiales</taxon>
        <taxon>Rhizobiaceae</taxon>
        <taxon>Georhizobium</taxon>
    </lineage>
</organism>
<dbReference type="CDD" id="cd00207">
    <property type="entry name" value="fer2"/>
    <property type="match status" value="1"/>
</dbReference>
<accession>A0A3Q8XLU8</accession>
<dbReference type="InterPro" id="IPR017927">
    <property type="entry name" value="FAD-bd_FR_type"/>
</dbReference>
<evidence type="ECO:0000256" key="1">
    <source>
        <dbReference type="ARBA" id="ARBA00022630"/>
    </source>
</evidence>
<dbReference type="PROSITE" id="PS51085">
    <property type="entry name" value="2FE2S_FER_2"/>
    <property type="match status" value="1"/>
</dbReference>
<dbReference type="Gene3D" id="3.10.20.30">
    <property type="match status" value="1"/>
</dbReference>
<evidence type="ECO:0000313" key="10">
    <source>
        <dbReference type="Proteomes" id="UP000268192"/>
    </source>
</evidence>
<dbReference type="InterPro" id="IPR006058">
    <property type="entry name" value="2Fe2S_fd_BS"/>
</dbReference>
<evidence type="ECO:0000256" key="5">
    <source>
        <dbReference type="ARBA" id="ARBA00023004"/>
    </source>
</evidence>
<dbReference type="PANTHER" id="PTHR47354:SF1">
    <property type="entry name" value="CARNITINE MONOOXYGENASE REDUCTASE SUBUNIT"/>
    <property type="match status" value="1"/>
</dbReference>
<feature type="domain" description="FAD-binding FR-type" evidence="8">
    <location>
        <begin position="5"/>
        <end position="107"/>
    </location>
</feature>
<dbReference type="SUPFAM" id="SSF52343">
    <property type="entry name" value="Ferredoxin reductase-like, C-terminal NADP-linked domain"/>
    <property type="match status" value="1"/>
</dbReference>
<evidence type="ECO:0000259" key="7">
    <source>
        <dbReference type="PROSITE" id="PS51085"/>
    </source>
</evidence>
<evidence type="ECO:0000256" key="2">
    <source>
        <dbReference type="ARBA" id="ARBA00022714"/>
    </source>
</evidence>
<dbReference type="InterPro" id="IPR050415">
    <property type="entry name" value="MRET"/>
</dbReference>
<evidence type="ECO:0000256" key="4">
    <source>
        <dbReference type="ARBA" id="ARBA00023002"/>
    </source>
</evidence>
<dbReference type="GO" id="GO:0016491">
    <property type="term" value="F:oxidoreductase activity"/>
    <property type="evidence" value="ECO:0007669"/>
    <property type="project" value="UniProtKB-KW"/>
</dbReference>
<dbReference type="InterPro" id="IPR012675">
    <property type="entry name" value="Beta-grasp_dom_sf"/>
</dbReference>
<keyword evidence="3" id="KW-0479">Metal-binding</keyword>
<evidence type="ECO:0000313" key="9">
    <source>
        <dbReference type="EMBL" id="AZN70494.1"/>
    </source>
</evidence>
<dbReference type="PRINTS" id="PR00409">
    <property type="entry name" value="PHDIOXRDTASE"/>
</dbReference>
<keyword evidence="1" id="KW-0285">Flavoprotein</keyword>
<dbReference type="EMBL" id="CP032509">
    <property type="protein sequence ID" value="AZN70494.1"/>
    <property type="molecule type" value="Genomic_DNA"/>
</dbReference>
<dbReference type="Pfam" id="PF00175">
    <property type="entry name" value="NAD_binding_1"/>
    <property type="match status" value="1"/>
</dbReference>
<dbReference type="OrthoDB" id="9792185at2"/>
<dbReference type="PANTHER" id="PTHR47354">
    <property type="entry name" value="NADH OXIDOREDUCTASE HCR"/>
    <property type="match status" value="1"/>
</dbReference>
<keyword evidence="10" id="KW-1185">Reference proteome</keyword>
<dbReference type="Pfam" id="PF00111">
    <property type="entry name" value="Fer2"/>
    <property type="match status" value="1"/>
</dbReference>
<evidence type="ECO:0000259" key="8">
    <source>
        <dbReference type="PROSITE" id="PS51384"/>
    </source>
</evidence>
<name>A0A3Q8XLU8_9HYPH</name>
<dbReference type="SUPFAM" id="SSF54292">
    <property type="entry name" value="2Fe-2S ferredoxin-like"/>
    <property type="match status" value="1"/>
</dbReference>
<dbReference type="GO" id="GO:0051537">
    <property type="term" value="F:2 iron, 2 sulfur cluster binding"/>
    <property type="evidence" value="ECO:0007669"/>
    <property type="project" value="UniProtKB-KW"/>
</dbReference>
<dbReference type="InterPro" id="IPR036010">
    <property type="entry name" value="2Fe-2S_ferredoxin-like_sf"/>
</dbReference>
<protein>
    <submittedName>
        <fullName evidence="9">Oxidoreductase</fullName>
    </submittedName>
</protein>
<dbReference type="PROSITE" id="PS51384">
    <property type="entry name" value="FAD_FR"/>
    <property type="match status" value="1"/>
</dbReference>
<dbReference type="SUPFAM" id="SSF63380">
    <property type="entry name" value="Riboflavin synthase domain-like"/>
    <property type="match status" value="1"/>
</dbReference>
<keyword evidence="4" id="KW-0560">Oxidoreductase</keyword>